<dbReference type="Proteomes" id="UP000470470">
    <property type="component" value="Unassembled WGS sequence"/>
</dbReference>
<dbReference type="AlphaFoldDB" id="A0A7K3WFH7"/>
<dbReference type="SUPFAM" id="SSF46785">
    <property type="entry name" value="Winged helix' DNA-binding domain"/>
    <property type="match status" value="1"/>
</dbReference>
<dbReference type="InterPro" id="IPR036388">
    <property type="entry name" value="WH-like_DNA-bd_sf"/>
</dbReference>
<keyword evidence="3" id="KW-0804">Transcription</keyword>
<evidence type="ECO:0000256" key="3">
    <source>
        <dbReference type="ARBA" id="ARBA00023163"/>
    </source>
</evidence>
<accession>A0A7K3WFH7</accession>
<evidence type="ECO:0000259" key="5">
    <source>
        <dbReference type="PROSITE" id="PS50931"/>
    </source>
</evidence>
<keyword evidence="1" id="KW-0805">Transcription regulation</keyword>
<dbReference type="PANTHER" id="PTHR30118:SF15">
    <property type="entry name" value="TRANSCRIPTIONAL REGULATORY PROTEIN"/>
    <property type="match status" value="1"/>
</dbReference>
<dbReference type="PROSITE" id="PS50931">
    <property type="entry name" value="HTH_LYSR"/>
    <property type="match status" value="1"/>
</dbReference>
<name>A0A7K3WFH7_9ACTN</name>
<comment type="caution">
    <text evidence="6">The sequence shown here is derived from an EMBL/GenBank/DDBJ whole genome shotgun (WGS) entry which is preliminary data.</text>
</comment>
<dbReference type="Pfam" id="PF00126">
    <property type="entry name" value="HTH_1"/>
    <property type="match status" value="1"/>
</dbReference>
<gene>
    <name evidence="6" type="ORF">G1H19_10710</name>
</gene>
<feature type="domain" description="HTH lysR-type" evidence="5">
    <location>
        <begin position="33"/>
        <end position="83"/>
    </location>
</feature>
<sequence length="327" mass="35445">MPDRASTGPAAGGPVPEPSRRALRSQDLMTLPVLRALLVERSVTRAGESVGLSQPATSAVLAQLRRRFGDELLVRVGRDYQLTPLAASLQSRLEVATDALDRLFGDDFEPATTSRRFTLAISDYLVTVLAEQLSRILADEAPGASLDVQQLTAMAQLDVDALLRQTDGAVLPHELVQGHPGQPLLADRWVCIVSTNNTSVGDELSLDELAALPWVSQLSRHERTTEIPPLRRLGALGIDPHVDVLTDSFLAVPFLVAGSNRVAFVQERLARRLAPVVPVRIVACPVDVVMTLSLRWHQTMTDDPGHRWLRGALVRAARLATADDPAG</sequence>
<dbReference type="GO" id="GO:0003700">
    <property type="term" value="F:DNA-binding transcription factor activity"/>
    <property type="evidence" value="ECO:0007669"/>
    <property type="project" value="InterPro"/>
</dbReference>
<reference evidence="6 7" key="1">
    <citation type="submission" date="2020-02" db="EMBL/GenBank/DDBJ databases">
        <title>The whole genome sequence of CPCC 205119.</title>
        <authorList>
            <person name="Jiang Z."/>
        </authorList>
    </citation>
    <scope>NUCLEOTIDE SEQUENCE [LARGE SCALE GENOMIC DNA]</scope>
    <source>
        <strain evidence="6 7">CPCC 205119</strain>
    </source>
</reference>
<keyword evidence="2" id="KW-0238">DNA-binding</keyword>
<proteinExistence type="predicted"/>
<dbReference type="Gene3D" id="3.40.190.10">
    <property type="entry name" value="Periplasmic binding protein-like II"/>
    <property type="match status" value="2"/>
</dbReference>
<protein>
    <submittedName>
        <fullName evidence="6">LysR family transcriptional regulator</fullName>
    </submittedName>
</protein>
<dbReference type="SUPFAM" id="SSF53850">
    <property type="entry name" value="Periplasmic binding protein-like II"/>
    <property type="match status" value="1"/>
</dbReference>
<dbReference type="InterPro" id="IPR036390">
    <property type="entry name" value="WH_DNA-bd_sf"/>
</dbReference>
<evidence type="ECO:0000256" key="2">
    <source>
        <dbReference type="ARBA" id="ARBA00023125"/>
    </source>
</evidence>
<dbReference type="GO" id="GO:0003677">
    <property type="term" value="F:DNA binding"/>
    <property type="evidence" value="ECO:0007669"/>
    <property type="project" value="UniProtKB-KW"/>
</dbReference>
<dbReference type="Gene3D" id="1.10.10.10">
    <property type="entry name" value="Winged helix-like DNA-binding domain superfamily/Winged helix DNA-binding domain"/>
    <property type="match status" value="1"/>
</dbReference>
<dbReference type="InterPro" id="IPR050389">
    <property type="entry name" value="LysR-type_TF"/>
</dbReference>
<feature type="region of interest" description="Disordered" evidence="4">
    <location>
        <begin position="1"/>
        <end position="24"/>
    </location>
</feature>
<keyword evidence="7" id="KW-1185">Reference proteome</keyword>
<dbReference type="EMBL" id="JAAGWK010000012">
    <property type="protein sequence ID" value="NEL54470.1"/>
    <property type="molecule type" value="Genomic_DNA"/>
</dbReference>
<evidence type="ECO:0000256" key="4">
    <source>
        <dbReference type="SAM" id="MobiDB-lite"/>
    </source>
</evidence>
<dbReference type="PRINTS" id="PR00039">
    <property type="entry name" value="HTHLYSR"/>
</dbReference>
<dbReference type="InterPro" id="IPR000847">
    <property type="entry name" value="LysR_HTH_N"/>
</dbReference>
<organism evidence="6 7">
    <name type="scientific">Goekera deserti</name>
    <dbReference type="NCBI Taxonomy" id="2497753"/>
    <lineage>
        <taxon>Bacteria</taxon>
        <taxon>Bacillati</taxon>
        <taxon>Actinomycetota</taxon>
        <taxon>Actinomycetes</taxon>
        <taxon>Geodermatophilales</taxon>
        <taxon>Geodermatophilaceae</taxon>
        <taxon>Goekera</taxon>
    </lineage>
</organism>
<evidence type="ECO:0000313" key="7">
    <source>
        <dbReference type="Proteomes" id="UP000470470"/>
    </source>
</evidence>
<evidence type="ECO:0000313" key="6">
    <source>
        <dbReference type="EMBL" id="NEL54470.1"/>
    </source>
</evidence>
<dbReference type="PANTHER" id="PTHR30118">
    <property type="entry name" value="HTH-TYPE TRANSCRIPTIONAL REGULATOR LEUO-RELATED"/>
    <property type="match status" value="1"/>
</dbReference>
<evidence type="ECO:0000256" key="1">
    <source>
        <dbReference type="ARBA" id="ARBA00023015"/>
    </source>
</evidence>
<dbReference type="RefSeq" id="WP_162392287.1">
    <property type="nucleotide sequence ID" value="NZ_JAABOZ010000001.1"/>
</dbReference>